<organism evidence="6 7">
    <name type="scientific">Moraxella porci DSM 25326</name>
    <dbReference type="NCBI Taxonomy" id="573983"/>
    <lineage>
        <taxon>Bacteria</taxon>
        <taxon>Pseudomonadati</taxon>
        <taxon>Pseudomonadota</taxon>
        <taxon>Gammaproteobacteria</taxon>
        <taxon>Moraxellales</taxon>
        <taxon>Moraxellaceae</taxon>
        <taxon>Moraxella</taxon>
    </lineage>
</organism>
<dbReference type="InterPro" id="IPR000914">
    <property type="entry name" value="SBP_5_dom"/>
</dbReference>
<comment type="similarity">
    <text evidence="2">Belongs to the bacterial solute-binding protein 5 family.</text>
</comment>
<dbReference type="FunFam" id="3.90.76.10:FF:000001">
    <property type="entry name" value="Oligopeptide ABC transporter substrate-binding protein"/>
    <property type="match status" value="1"/>
</dbReference>
<keyword evidence="4" id="KW-0732">Signal</keyword>
<keyword evidence="3" id="KW-0813">Transport</keyword>
<dbReference type="Pfam" id="PF00496">
    <property type="entry name" value="SBP_bac_5"/>
    <property type="match status" value="1"/>
</dbReference>
<evidence type="ECO:0000313" key="7">
    <source>
        <dbReference type="Proteomes" id="UP000190683"/>
    </source>
</evidence>
<dbReference type="STRING" id="573983.B0681_07775"/>
<dbReference type="InterPro" id="IPR039424">
    <property type="entry name" value="SBP_5"/>
</dbReference>
<dbReference type="GO" id="GO:1904680">
    <property type="term" value="F:peptide transmembrane transporter activity"/>
    <property type="evidence" value="ECO:0007669"/>
    <property type="project" value="TreeGrafter"/>
</dbReference>
<dbReference type="EMBL" id="MUYV01000010">
    <property type="protein sequence ID" value="OOS24393.1"/>
    <property type="molecule type" value="Genomic_DNA"/>
</dbReference>
<gene>
    <name evidence="6" type="ORF">B0681_07775</name>
</gene>
<dbReference type="Gene3D" id="3.10.105.10">
    <property type="entry name" value="Dipeptide-binding Protein, Domain 3"/>
    <property type="match status" value="1"/>
</dbReference>
<accession>A0A1T0CQ01</accession>
<dbReference type="GO" id="GO:0043190">
    <property type="term" value="C:ATP-binding cassette (ABC) transporter complex"/>
    <property type="evidence" value="ECO:0007669"/>
    <property type="project" value="InterPro"/>
</dbReference>
<feature type="domain" description="Solute-binding protein family 5" evidence="5">
    <location>
        <begin position="97"/>
        <end position="477"/>
    </location>
</feature>
<proteinExistence type="inferred from homology"/>
<comment type="caution">
    <text evidence="6">The sequence shown here is derived from an EMBL/GenBank/DDBJ whole genome shotgun (WGS) entry which is preliminary data.</text>
</comment>
<dbReference type="FunFam" id="3.10.105.10:FF:000001">
    <property type="entry name" value="Oligopeptide ABC transporter, oligopeptide-binding protein"/>
    <property type="match status" value="1"/>
</dbReference>
<dbReference type="Proteomes" id="UP000190683">
    <property type="component" value="Unassembled WGS sequence"/>
</dbReference>
<dbReference type="CDD" id="cd08504">
    <property type="entry name" value="PBP2_OppA"/>
    <property type="match status" value="1"/>
</dbReference>
<sequence length="558" mass="62336">MKNLLTPARLAATLGFGTLLVACGGDNPQNTNTQNPTTQTATADTSNTELADTQEITINNGAEPESLDLHKVSGVPESNILRQMFVGLTSTDADGKTIPGMAESWETADNKVWTFKLRDANWSNGEPVTAQDFVFSLRRLGDPATASPYATYLADAKVVNAQAVVDGKVKPEELGVRAIDDKTLEITLSEPVPYFPDMLIHTSVKPVNQKAVETHGDRWTDPANIVVNGPYKLSNWQVNERIILERNPQYYDDANTTINKVTLLAVPSATTDVQRYKAGEIDITYDVPSEQSAQLKKELGSQVIEPPRLCTYYYEFNHTKAPFNDVRVRKALSLTLDRDIIVDGILKQGQKVAYQYTPEATQGINNYTPEWKSWDKARRIEEAKKLLTEAGYSASNPLKFELLYNTNEQHKTLAVAAASFWKESLGFVDVTLNNQEWKTYLETRRNQRHEMARGGWCADYNEASTFLNTLKSDNSNNNGKYNSPEFDRLMNASLGADITPEARADLYTQAEAVLDKDSATIFVYQYTSPRLIQPYVSGFSVVDPLGQWHVKNLKINKH</sequence>
<dbReference type="RefSeq" id="WP_078318166.1">
    <property type="nucleotide sequence ID" value="NZ_MUYV01000010.1"/>
</dbReference>
<comment type="subcellular location">
    <subcellularLocation>
        <location evidence="1">Cell envelope</location>
    </subcellularLocation>
</comment>
<evidence type="ECO:0000259" key="5">
    <source>
        <dbReference type="Pfam" id="PF00496"/>
    </source>
</evidence>
<evidence type="ECO:0000256" key="4">
    <source>
        <dbReference type="ARBA" id="ARBA00022729"/>
    </source>
</evidence>
<dbReference type="InterPro" id="IPR030678">
    <property type="entry name" value="Peptide/Ni-bd"/>
</dbReference>
<evidence type="ECO:0000256" key="3">
    <source>
        <dbReference type="ARBA" id="ARBA00022448"/>
    </source>
</evidence>
<name>A0A1T0CQ01_9GAMM</name>
<dbReference type="PIRSF" id="PIRSF002741">
    <property type="entry name" value="MppA"/>
    <property type="match status" value="1"/>
</dbReference>
<dbReference type="GO" id="GO:0015833">
    <property type="term" value="P:peptide transport"/>
    <property type="evidence" value="ECO:0007669"/>
    <property type="project" value="TreeGrafter"/>
</dbReference>
<protein>
    <submittedName>
        <fullName evidence="6">Oligopeptide ABC transporter substrate-binding protein OppA</fullName>
    </submittedName>
</protein>
<dbReference type="PROSITE" id="PS51257">
    <property type="entry name" value="PROKAR_LIPOPROTEIN"/>
    <property type="match status" value="1"/>
</dbReference>
<dbReference type="PANTHER" id="PTHR30290:SF10">
    <property type="entry name" value="PERIPLASMIC OLIGOPEPTIDE-BINDING PROTEIN-RELATED"/>
    <property type="match status" value="1"/>
</dbReference>
<dbReference type="GO" id="GO:0030288">
    <property type="term" value="C:outer membrane-bounded periplasmic space"/>
    <property type="evidence" value="ECO:0007669"/>
    <property type="project" value="TreeGrafter"/>
</dbReference>
<dbReference type="Gene3D" id="3.40.190.10">
    <property type="entry name" value="Periplasmic binding protein-like II"/>
    <property type="match status" value="1"/>
</dbReference>
<dbReference type="SUPFAM" id="SSF53850">
    <property type="entry name" value="Periplasmic binding protein-like II"/>
    <property type="match status" value="1"/>
</dbReference>
<keyword evidence="7" id="KW-1185">Reference proteome</keyword>
<dbReference type="Gene3D" id="3.90.76.10">
    <property type="entry name" value="Dipeptide-binding Protein, Domain 1"/>
    <property type="match status" value="1"/>
</dbReference>
<evidence type="ECO:0000313" key="6">
    <source>
        <dbReference type="EMBL" id="OOS24393.1"/>
    </source>
</evidence>
<dbReference type="AlphaFoldDB" id="A0A1T0CQ01"/>
<dbReference type="PANTHER" id="PTHR30290">
    <property type="entry name" value="PERIPLASMIC BINDING COMPONENT OF ABC TRANSPORTER"/>
    <property type="match status" value="1"/>
</dbReference>
<reference evidence="6 7" key="1">
    <citation type="submission" date="2017-02" db="EMBL/GenBank/DDBJ databases">
        <title>Draft genome sequence of Moraxella porci CCUG 54912T type strain.</title>
        <authorList>
            <person name="Salva-Serra F."/>
            <person name="Engstrom-Jakobsson H."/>
            <person name="Thorell K."/>
            <person name="Jaen-Luchoro D."/>
            <person name="Gonzales-Siles L."/>
            <person name="Karlsson R."/>
            <person name="Yazdan S."/>
            <person name="Boulund F."/>
            <person name="Johnning A."/>
            <person name="Engstrand L."/>
            <person name="Kristiansson E."/>
            <person name="Moore E."/>
        </authorList>
    </citation>
    <scope>NUCLEOTIDE SEQUENCE [LARGE SCALE GENOMIC DNA]</scope>
    <source>
        <strain evidence="6 7">CCUG 54912</strain>
    </source>
</reference>
<evidence type="ECO:0000256" key="1">
    <source>
        <dbReference type="ARBA" id="ARBA00004196"/>
    </source>
</evidence>
<evidence type="ECO:0000256" key="2">
    <source>
        <dbReference type="ARBA" id="ARBA00005695"/>
    </source>
</evidence>